<evidence type="ECO:0000313" key="13">
    <source>
        <dbReference type="EMBL" id="RHW43254.1"/>
    </source>
</evidence>
<reference evidence="13 14" key="1">
    <citation type="journal article" date="2017" name="Int. J. Syst. Evol. Microbiol.">
        <title>Bacillus notoginsengisoli sp. nov., a novel bacterium isolated from the rhizosphere of Panax notoginseng.</title>
        <authorList>
            <person name="Zhang M.Y."/>
            <person name="Cheng J."/>
            <person name="Cai Y."/>
            <person name="Zhang T.Y."/>
            <person name="Wu Y.Y."/>
            <person name="Manikprabhu D."/>
            <person name="Li W.J."/>
            <person name="Zhang Y.X."/>
        </authorList>
    </citation>
    <scope>NUCLEOTIDE SEQUENCE [LARGE SCALE GENOMIC DNA]</scope>
    <source>
        <strain evidence="13 14">JCM 30743</strain>
    </source>
</reference>
<evidence type="ECO:0000256" key="1">
    <source>
        <dbReference type="ARBA" id="ARBA00004651"/>
    </source>
</evidence>
<dbReference type="GO" id="GO:0009055">
    <property type="term" value="F:electron transfer activity"/>
    <property type="evidence" value="ECO:0007669"/>
    <property type="project" value="UniProtKB-UniRule"/>
</dbReference>
<dbReference type="RefSeq" id="WP_118918862.1">
    <property type="nucleotide sequence ID" value="NZ_QWEG01000001.1"/>
</dbReference>
<evidence type="ECO:0000256" key="12">
    <source>
        <dbReference type="PIRNR" id="PIRNR006446"/>
    </source>
</evidence>
<dbReference type="OrthoDB" id="9807042at2"/>
<dbReference type="EMBL" id="QWEG01000001">
    <property type="protein sequence ID" value="RHW43254.1"/>
    <property type="molecule type" value="Genomic_DNA"/>
</dbReference>
<feature type="transmembrane region" description="Helical" evidence="12">
    <location>
        <begin position="334"/>
        <end position="356"/>
    </location>
</feature>
<keyword evidence="5 12" id="KW-0349">Heme</keyword>
<feature type="transmembrane region" description="Helical" evidence="12">
    <location>
        <begin position="417"/>
        <end position="441"/>
    </location>
</feature>
<feature type="transmembrane region" description="Helical" evidence="12">
    <location>
        <begin position="184"/>
        <end position="205"/>
    </location>
</feature>
<evidence type="ECO:0000256" key="8">
    <source>
        <dbReference type="ARBA" id="ARBA00022982"/>
    </source>
</evidence>
<evidence type="ECO:0000256" key="7">
    <source>
        <dbReference type="ARBA" id="ARBA00022723"/>
    </source>
</evidence>
<dbReference type="GO" id="GO:0019646">
    <property type="term" value="P:aerobic electron transport chain"/>
    <property type="evidence" value="ECO:0007669"/>
    <property type="project" value="InterPro"/>
</dbReference>
<name>A0A417YZS8_9BACI</name>
<keyword evidence="3 12" id="KW-0813">Transport</keyword>
<feature type="transmembrane region" description="Helical" evidence="12">
    <location>
        <begin position="217"/>
        <end position="235"/>
    </location>
</feature>
<evidence type="ECO:0000256" key="11">
    <source>
        <dbReference type="ARBA" id="ARBA00023136"/>
    </source>
</evidence>
<evidence type="ECO:0000313" key="14">
    <source>
        <dbReference type="Proteomes" id="UP000284416"/>
    </source>
</evidence>
<protein>
    <submittedName>
        <fullName evidence="13">Cytochrome ubiquinol oxidase subunit I</fullName>
    </submittedName>
</protein>
<sequence length="468" mass="52224">MDLLILARLQFAVTTVYHFFFVPLSIGLVFMVAAMQTLYFVKGNEIYKKMTKFWGNLFLINFVVGVVTGIIQEFQFGMNWSDYSRFVGDVFGAPLAIEALLAFFMESTFIGIWVFGWNRISKGLHLASIWLVALGTLLSGFWILTAHSFMQVPVGFTINNGRAEMNDFMALLTNGKLWVEFPHVIFGAFCTGAFFVAGISAYGLLKKKHVQFYKTSMKFAIIAGLVGSLGAALSGHSNAQYLVEKQPMKMAAIEGIWKDTPDPAPWSAFAIIDTKNRENKFEINIPYALSFLAYSKFEGSLKGMETLQKEYSEKYDAITGEGTNYIPPVKTTYWSFRLMIAFGVFMMLLSFAGLYLWKKKALEKSKLFLKLLVPAISFPFLANTFGWITTEVGRQPWTVFGLLTTADSVSPNVSAGYILTSLIAYMLIFTILAGAMVYLMIRKIKKGPEFASGTDSQVTTDPFEGVGA</sequence>
<dbReference type="PANTHER" id="PTHR30365">
    <property type="entry name" value="CYTOCHROME D UBIQUINOL OXIDASE"/>
    <property type="match status" value="1"/>
</dbReference>
<dbReference type="GO" id="GO:0020037">
    <property type="term" value="F:heme binding"/>
    <property type="evidence" value="ECO:0007669"/>
    <property type="project" value="TreeGrafter"/>
</dbReference>
<feature type="transmembrane region" description="Helical" evidence="12">
    <location>
        <begin position="53"/>
        <end position="71"/>
    </location>
</feature>
<dbReference type="InterPro" id="IPR002585">
    <property type="entry name" value="Cyt-d_ubiquinol_oxidase_su_1"/>
</dbReference>
<evidence type="ECO:0000256" key="2">
    <source>
        <dbReference type="ARBA" id="ARBA00009819"/>
    </source>
</evidence>
<keyword evidence="9 12" id="KW-1133">Transmembrane helix</keyword>
<evidence type="ECO:0000256" key="5">
    <source>
        <dbReference type="ARBA" id="ARBA00022617"/>
    </source>
</evidence>
<evidence type="ECO:0000256" key="10">
    <source>
        <dbReference type="ARBA" id="ARBA00023004"/>
    </source>
</evidence>
<comment type="subcellular location">
    <subcellularLocation>
        <location evidence="1">Cell membrane</location>
        <topology evidence="1">Multi-pass membrane protein</topology>
    </subcellularLocation>
</comment>
<dbReference type="Proteomes" id="UP000284416">
    <property type="component" value="Unassembled WGS sequence"/>
</dbReference>
<keyword evidence="4 12" id="KW-1003">Cell membrane</keyword>
<gene>
    <name evidence="13" type="ORF">D1B31_00825</name>
</gene>
<proteinExistence type="inferred from homology"/>
<evidence type="ECO:0000256" key="6">
    <source>
        <dbReference type="ARBA" id="ARBA00022692"/>
    </source>
</evidence>
<dbReference type="GO" id="GO:0005886">
    <property type="term" value="C:plasma membrane"/>
    <property type="evidence" value="ECO:0007669"/>
    <property type="project" value="UniProtKB-SubCell"/>
</dbReference>
<dbReference type="PANTHER" id="PTHR30365:SF15">
    <property type="entry name" value="CYTOCHROME BD UBIQUINOL OXIDASE SUBUNIT 1"/>
    <property type="match status" value="1"/>
</dbReference>
<keyword evidence="8 12" id="KW-0249">Electron transport</keyword>
<organism evidence="13 14">
    <name type="scientific">Neobacillus notoginsengisoli</name>
    <dbReference type="NCBI Taxonomy" id="1578198"/>
    <lineage>
        <taxon>Bacteria</taxon>
        <taxon>Bacillati</taxon>
        <taxon>Bacillota</taxon>
        <taxon>Bacilli</taxon>
        <taxon>Bacillales</taxon>
        <taxon>Bacillaceae</taxon>
        <taxon>Neobacillus</taxon>
    </lineage>
</organism>
<comment type="caution">
    <text evidence="13">The sequence shown here is derived from an EMBL/GenBank/DDBJ whole genome shotgun (WGS) entry which is preliminary data.</text>
</comment>
<keyword evidence="6 12" id="KW-0812">Transmembrane</keyword>
<dbReference type="Pfam" id="PF01654">
    <property type="entry name" value="Cyt_bd_oxida_I"/>
    <property type="match status" value="1"/>
</dbReference>
<keyword evidence="11 12" id="KW-0472">Membrane</keyword>
<keyword evidence="7 12" id="KW-0479">Metal-binding</keyword>
<evidence type="ECO:0000256" key="9">
    <source>
        <dbReference type="ARBA" id="ARBA00022989"/>
    </source>
</evidence>
<keyword evidence="14" id="KW-1185">Reference proteome</keyword>
<feature type="transmembrane region" description="Helical" evidence="12">
    <location>
        <begin position="368"/>
        <end position="388"/>
    </location>
</feature>
<accession>A0A417YZS8</accession>
<feature type="transmembrane region" description="Helical" evidence="12">
    <location>
        <begin position="20"/>
        <end position="41"/>
    </location>
</feature>
<dbReference type="GO" id="GO:0046872">
    <property type="term" value="F:metal ion binding"/>
    <property type="evidence" value="ECO:0007669"/>
    <property type="project" value="UniProtKB-UniRule"/>
</dbReference>
<feature type="transmembrane region" description="Helical" evidence="12">
    <location>
        <begin position="123"/>
        <end position="144"/>
    </location>
</feature>
<dbReference type="PIRSF" id="PIRSF006446">
    <property type="entry name" value="Cyt_quinol_oxidase_1"/>
    <property type="match status" value="1"/>
</dbReference>
<evidence type="ECO:0000256" key="4">
    <source>
        <dbReference type="ARBA" id="ARBA00022475"/>
    </source>
</evidence>
<dbReference type="GO" id="GO:0070069">
    <property type="term" value="C:cytochrome complex"/>
    <property type="evidence" value="ECO:0007669"/>
    <property type="project" value="UniProtKB-UniRule"/>
</dbReference>
<evidence type="ECO:0000256" key="3">
    <source>
        <dbReference type="ARBA" id="ARBA00022448"/>
    </source>
</evidence>
<dbReference type="GO" id="GO:0016682">
    <property type="term" value="F:oxidoreductase activity, acting on diphenols and related substances as donors, oxygen as acceptor"/>
    <property type="evidence" value="ECO:0007669"/>
    <property type="project" value="TreeGrafter"/>
</dbReference>
<feature type="transmembrane region" description="Helical" evidence="12">
    <location>
        <begin position="91"/>
        <end position="116"/>
    </location>
</feature>
<dbReference type="AlphaFoldDB" id="A0A417YZS8"/>
<keyword evidence="10 12" id="KW-0408">Iron</keyword>
<comment type="similarity">
    <text evidence="2 12">Belongs to the cytochrome ubiquinol oxidase subunit 1 family.</text>
</comment>